<evidence type="ECO:0000259" key="3">
    <source>
        <dbReference type="Pfam" id="PF12090"/>
    </source>
</evidence>
<dbReference type="InterPro" id="IPR046468">
    <property type="entry name" value="Spt20-like_SEP"/>
</dbReference>
<feature type="compositionally biased region" description="Basic residues" evidence="2">
    <location>
        <begin position="933"/>
        <end position="946"/>
    </location>
</feature>
<evidence type="ECO:0000256" key="1">
    <source>
        <dbReference type="ARBA" id="ARBA00009112"/>
    </source>
</evidence>
<sequence length="946" mass="102135">MEKLERDVEYAEYLIETAKQRPSQLLSKPISGNPKGKSIHQKLLELYIEETGAQPDDTDLVRATNLLPKLVRRDSLNCLILKLYPGNEGYSLMLRGRSGVESETFKLPYEVSELLEYIDSSELPPFLVDLLERAQVNVFYSGCVIVEVRDYRRSANGGYDTQYVLLKPSQQSLLSDIYNLSSDGHRWTPDDLLTLESQLILATEDPICLDPSPSVLLVANRQQYDKKKFNTPLLKRSVKKYTQAAINRKRKFAQAAAPKELRLLDFLQKKKSRTHTPNVNLKIGKPPVDMWQQRLVQLSVPETVDVEKYATAQEPPEMTPNNVLELVEETTLERDINTEKKLLARLSIRKRKSDDMYFGTLYLDHDYKENSRGKTCTFNLRTKSVVDKYLQQFKEIFTEEGRRAVKITTQKPGHAPHIEYTQTTLTTSTPGITITAAQALMSRQAVTATLTTAQPDPQSGTTAAGLLAGKRNVPIQLSLTIAPAAPGSTSQAPNQLQLNIQKQPTSHQSQTLSRTKLGHHGIGQRSIPNTPDQSPASTPTSTGQGQLFPQGPTSVTSVHSVKTPIPTPTPPPNTTLTNLNLQGRKPGIDNSNITQIQQSLQQAGNITFVQTTEGNTGQATLNQQPITNINIANIGLPSNLLQNLTGLQGMNITNLQGLQNMQVSLSVPGGGSIPVPLSLINTNAGVIQNHTGIFVSSLPSGIVSSSTSTSSPIVSSASLAQTSSSGASVPTMVTMVTAISSVTHHGSTTNTTTVASSGGRTSGIANNPASVLPPAGMLSLPLGSIGLGPFMSGIKQQAGSNIRAPTTLPLLQIQGQHGGIQLLGLQQQRAPLKTGTSNLASQPAGQQLGGTKVAVSIPTTGVLSAQSLAGHQVATLSQLKPGQAPGGTLQPQQLMQLQATQLTFNKQQPLQLHPIQLKPQQPQQIVPGGINKSKSKKRTTPTPPKH</sequence>
<dbReference type="GO" id="GO:0003712">
    <property type="term" value="F:transcription coregulator activity"/>
    <property type="evidence" value="ECO:0007669"/>
    <property type="project" value="InterPro"/>
</dbReference>
<dbReference type="OrthoDB" id="1932706at2759"/>
<comment type="similarity">
    <text evidence="1">Belongs to the SPT20 family.</text>
</comment>
<dbReference type="InterPro" id="IPR021950">
    <property type="entry name" value="Spt20"/>
</dbReference>
<evidence type="ECO:0000313" key="4">
    <source>
        <dbReference type="EMBL" id="OWF44222.1"/>
    </source>
</evidence>
<reference evidence="4 5" key="1">
    <citation type="journal article" date="2017" name="Nat. Ecol. Evol.">
        <title>Scallop genome provides insights into evolution of bilaterian karyotype and development.</title>
        <authorList>
            <person name="Wang S."/>
            <person name="Zhang J."/>
            <person name="Jiao W."/>
            <person name="Li J."/>
            <person name="Xun X."/>
            <person name="Sun Y."/>
            <person name="Guo X."/>
            <person name="Huan P."/>
            <person name="Dong B."/>
            <person name="Zhang L."/>
            <person name="Hu X."/>
            <person name="Sun X."/>
            <person name="Wang J."/>
            <person name="Zhao C."/>
            <person name="Wang Y."/>
            <person name="Wang D."/>
            <person name="Huang X."/>
            <person name="Wang R."/>
            <person name="Lv J."/>
            <person name="Li Y."/>
            <person name="Zhang Z."/>
            <person name="Liu B."/>
            <person name="Lu W."/>
            <person name="Hui Y."/>
            <person name="Liang J."/>
            <person name="Zhou Z."/>
            <person name="Hou R."/>
            <person name="Li X."/>
            <person name="Liu Y."/>
            <person name="Li H."/>
            <person name="Ning X."/>
            <person name="Lin Y."/>
            <person name="Zhao L."/>
            <person name="Xing Q."/>
            <person name="Dou J."/>
            <person name="Li Y."/>
            <person name="Mao J."/>
            <person name="Guo H."/>
            <person name="Dou H."/>
            <person name="Li T."/>
            <person name="Mu C."/>
            <person name="Jiang W."/>
            <person name="Fu Q."/>
            <person name="Fu X."/>
            <person name="Miao Y."/>
            <person name="Liu J."/>
            <person name="Yu Q."/>
            <person name="Li R."/>
            <person name="Liao H."/>
            <person name="Li X."/>
            <person name="Kong Y."/>
            <person name="Jiang Z."/>
            <person name="Chourrout D."/>
            <person name="Li R."/>
            <person name="Bao Z."/>
        </authorList>
    </citation>
    <scope>NUCLEOTIDE SEQUENCE [LARGE SCALE GENOMIC DNA]</scope>
    <source>
        <strain evidence="4 5">PY_sf001</strain>
    </source>
</reference>
<feature type="region of interest" description="Disordered" evidence="2">
    <location>
        <begin position="501"/>
        <end position="575"/>
    </location>
</feature>
<gene>
    <name evidence="4" type="ORF">KP79_PYT13217</name>
</gene>
<dbReference type="Pfam" id="PF12090">
    <property type="entry name" value="Spt20_SEP"/>
    <property type="match status" value="1"/>
</dbReference>
<dbReference type="PANTHER" id="PTHR13526:SF8">
    <property type="entry name" value="TRANSCRIPTION FACTOR SPT20 HOMOLOG"/>
    <property type="match status" value="1"/>
</dbReference>
<feature type="domain" description="Spt20-like SEP" evidence="3">
    <location>
        <begin position="77"/>
        <end position="216"/>
    </location>
</feature>
<proteinExistence type="inferred from homology"/>
<comment type="caution">
    <text evidence="4">The sequence shown here is derived from an EMBL/GenBank/DDBJ whole genome shotgun (WGS) entry which is preliminary data.</text>
</comment>
<dbReference type="Proteomes" id="UP000242188">
    <property type="component" value="Unassembled WGS sequence"/>
</dbReference>
<feature type="region of interest" description="Disordered" evidence="2">
    <location>
        <begin position="917"/>
        <end position="946"/>
    </location>
</feature>
<dbReference type="GO" id="GO:0000124">
    <property type="term" value="C:SAGA complex"/>
    <property type="evidence" value="ECO:0007669"/>
    <property type="project" value="InterPro"/>
</dbReference>
<protein>
    <submittedName>
        <fullName evidence="4">Transcription factor SPT20-like</fullName>
    </submittedName>
</protein>
<accession>A0A210Q641</accession>
<feature type="compositionally biased region" description="Polar residues" evidence="2">
    <location>
        <begin position="501"/>
        <end position="514"/>
    </location>
</feature>
<dbReference type="EMBL" id="NEDP02004844">
    <property type="protein sequence ID" value="OWF44222.1"/>
    <property type="molecule type" value="Genomic_DNA"/>
</dbReference>
<name>A0A210Q641_MIZYE</name>
<organism evidence="4 5">
    <name type="scientific">Mizuhopecten yessoensis</name>
    <name type="common">Japanese scallop</name>
    <name type="synonym">Patinopecten yessoensis</name>
    <dbReference type="NCBI Taxonomy" id="6573"/>
    <lineage>
        <taxon>Eukaryota</taxon>
        <taxon>Metazoa</taxon>
        <taxon>Spiralia</taxon>
        <taxon>Lophotrochozoa</taxon>
        <taxon>Mollusca</taxon>
        <taxon>Bivalvia</taxon>
        <taxon>Autobranchia</taxon>
        <taxon>Pteriomorphia</taxon>
        <taxon>Pectinida</taxon>
        <taxon>Pectinoidea</taxon>
        <taxon>Pectinidae</taxon>
        <taxon>Mizuhopecten</taxon>
    </lineage>
</organism>
<evidence type="ECO:0000256" key="2">
    <source>
        <dbReference type="SAM" id="MobiDB-lite"/>
    </source>
</evidence>
<dbReference type="STRING" id="6573.A0A210Q641"/>
<keyword evidence="5" id="KW-1185">Reference proteome</keyword>
<dbReference type="AlphaFoldDB" id="A0A210Q641"/>
<feature type="compositionally biased region" description="Polar residues" evidence="2">
    <location>
        <begin position="526"/>
        <end position="560"/>
    </location>
</feature>
<dbReference type="GO" id="GO:0006357">
    <property type="term" value="P:regulation of transcription by RNA polymerase II"/>
    <property type="evidence" value="ECO:0007669"/>
    <property type="project" value="TreeGrafter"/>
</dbReference>
<evidence type="ECO:0000313" key="5">
    <source>
        <dbReference type="Proteomes" id="UP000242188"/>
    </source>
</evidence>
<dbReference type="PANTHER" id="PTHR13526">
    <property type="entry name" value="TRANSCRIPTION FACTOR SPT20 HOMOLOG"/>
    <property type="match status" value="1"/>
</dbReference>